<sequence length="479" mass="53493">MSALCSTLGVCFRRAGMQTNTTQIFQLFAIRSSSLRRPSPNMQLMRPMTSSTAGIQLVIDKPECLMDEDIVVKATGLSPNNSVTILATAEHNGKLFWSHGLFRANDRGVVDLSTDTPINGSYNEADPAGLVWSMVAAPWLPQHKRMFQAQAIKPRVITFSVFPESDRPCDYLNDKTKLLASVEHKRWYKSSNTRRIPIDHPRIRGTLFLPEGPGPFPGVIDIYGGLVPFMEGRAALLASRGFATMALAYMHEKGLPQKLRDIDLSYFEEAEKWFASIPEVRSDGLGVSSLCLGGAAGFWMAQNIPNIRAVVSINGMPFGLRFWAHNGLDMGYQTSIDETQIELNQEAMSITNVFSIPKVSFFKPWIHGANLLVILGGDDLMMKKEHNVRLFEELMPPDYRHEKAELELYPGAGHLIEPPNTPLSRVIEGAYEAQIAYSVKELKYQHNDLVLSGGYPKEHAAAQRGAWQQSLKFLKKHLF</sequence>
<evidence type="ECO:0000259" key="4">
    <source>
        <dbReference type="Pfam" id="PF08840"/>
    </source>
</evidence>
<accession>A0A210PSD6</accession>
<dbReference type="Proteomes" id="UP000242188">
    <property type="component" value="Unassembled WGS sequence"/>
</dbReference>
<dbReference type="EMBL" id="NEDP02005527">
    <property type="protein sequence ID" value="OWF39403.1"/>
    <property type="molecule type" value="Genomic_DNA"/>
</dbReference>
<name>A0A210PSD6_MIZYE</name>
<dbReference type="GO" id="GO:0047617">
    <property type="term" value="F:fatty acyl-CoA hydrolase activity"/>
    <property type="evidence" value="ECO:0007669"/>
    <property type="project" value="TreeGrafter"/>
</dbReference>
<dbReference type="InterPro" id="IPR016662">
    <property type="entry name" value="Acyl-CoA_thioEstase_long-chain"/>
</dbReference>
<dbReference type="InterPro" id="IPR029058">
    <property type="entry name" value="AB_hydrolase_fold"/>
</dbReference>
<comment type="caution">
    <text evidence="5">The sequence shown here is derived from an EMBL/GenBank/DDBJ whole genome shotgun (WGS) entry which is preliminary data.</text>
</comment>
<dbReference type="GO" id="GO:0006631">
    <property type="term" value="P:fatty acid metabolic process"/>
    <property type="evidence" value="ECO:0007669"/>
    <property type="project" value="TreeGrafter"/>
</dbReference>
<dbReference type="InterPro" id="IPR006862">
    <property type="entry name" value="Thio_Ohase/aa_AcTrfase"/>
</dbReference>
<dbReference type="Gene3D" id="2.60.40.2240">
    <property type="entry name" value="Acyl-CoA thioester hydrolase/BAAT N-terminal domain"/>
    <property type="match status" value="1"/>
</dbReference>
<evidence type="ECO:0000313" key="5">
    <source>
        <dbReference type="EMBL" id="OWF39403.1"/>
    </source>
</evidence>
<dbReference type="Gene3D" id="3.40.50.1820">
    <property type="entry name" value="alpha/beta hydrolase"/>
    <property type="match status" value="1"/>
</dbReference>
<proteinExistence type="inferred from homology"/>
<keyword evidence="6" id="KW-1185">Reference proteome</keyword>
<dbReference type="GO" id="GO:0016746">
    <property type="term" value="F:acyltransferase activity"/>
    <property type="evidence" value="ECO:0007669"/>
    <property type="project" value="UniProtKB-KW"/>
</dbReference>
<dbReference type="SUPFAM" id="SSF53474">
    <property type="entry name" value="alpha/beta-Hydrolases"/>
    <property type="match status" value="1"/>
</dbReference>
<gene>
    <name evidence="5" type="ORF">KP79_PYT18575</name>
</gene>
<keyword evidence="5" id="KW-0808">Transferase</keyword>
<feature type="active site" description="Charge relay system" evidence="2">
    <location>
        <position position="414"/>
    </location>
</feature>
<dbReference type="OrthoDB" id="6347013at2759"/>
<evidence type="ECO:0000259" key="3">
    <source>
        <dbReference type="Pfam" id="PF04775"/>
    </source>
</evidence>
<dbReference type="InterPro" id="IPR042490">
    <property type="entry name" value="Thio_Ohase/BAAT_N"/>
</dbReference>
<comment type="similarity">
    <text evidence="1">Belongs to the C/M/P thioester hydrolase family.</text>
</comment>
<keyword evidence="5" id="KW-0012">Acyltransferase</keyword>
<feature type="active site" description="Charge relay system" evidence="2">
    <location>
        <position position="379"/>
    </location>
</feature>
<dbReference type="AlphaFoldDB" id="A0A210PSD6"/>
<dbReference type="InterPro" id="IPR014940">
    <property type="entry name" value="BAAT_C"/>
</dbReference>
<evidence type="ECO:0000256" key="1">
    <source>
        <dbReference type="ARBA" id="ARBA00006538"/>
    </source>
</evidence>
<protein>
    <submittedName>
        <fullName evidence="5">Bile acid-CoA:amino acid N-acyltransferase</fullName>
    </submittedName>
</protein>
<dbReference type="PIRSF" id="PIRSF016521">
    <property type="entry name" value="Acyl-CoA_hydro"/>
    <property type="match status" value="1"/>
</dbReference>
<feature type="active site" description="Charge relay system" evidence="2">
    <location>
        <position position="291"/>
    </location>
</feature>
<dbReference type="PANTHER" id="PTHR10824">
    <property type="entry name" value="ACYL-COENZYME A THIOESTERASE-RELATED"/>
    <property type="match status" value="1"/>
</dbReference>
<dbReference type="PANTHER" id="PTHR10824:SF4">
    <property type="entry name" value="ACYL-COENZYME A THIOESTERASE 1-LIKE"/>
    <property type="match status" value="1"/>
</dbReference>
<feature type="domain" description="BAAT/Acyl-CoA thioester hydrolase C-terminal" evidence="4">
    <location>
        <begin position="262"/>
        <end position="478"/>
    </location>
</feature>
<feature type="domain" description="Acyl-CoA thioester hydrolase/bile acid-CoA amino acid N-acetyltransferase" evidence="3">
    <location>
        <begin position="67"/>
        <end position="199"/>
    </location>
</feature>
<dbReference type="Pfam" id="PF04775">
    <property type="entry name" value="Bile_Hydr_Trans"/>
    <property type="match status" value="1"/>
</dbReference>
<evidence type="ECO:0000256" key="2">
    <source>
        <dbReference type="PIRSR" id="PIRSR016521-1"/>
    </source>
</evidence>
<evidence type="ECO:0000313" key="6">
    <source>
        <dbReference type="Proteomes" id="UP000242188"/>
    </source>
</evidence>
<dbReference type="STRING" id="6573.A0A210PSD6"/>
<dbReference type="Pfam" id="PF08840">
    <property type="entry name" value="BAAT_C"/>
    <property type="match status" value="1"/>
</dbReference>
<dbReference type="GO" id="GO:0006637">
    <property type="term" value="P:acyl-CoA metabolic process"/>
    <property type="evidence" value="ECO:0007669"/>
    <property type="project" value="InterPro"/>
</dbReference>
<organism evidence="5 6">
    <name type="scientific">Mizuhopecten yessoensis</name>
    <name type="common">Japanese scallop</name>
    <name type="synonym">Patinopecten yessoensis</name>
    <dbReference type="NCBI Taxonomy" id="6573"/>
    <lineage>
        <taxon>Eukaryota</taxon>
        <taxon>Metazoa</taxon>
        <taxon>Spiralia</taxon>
        <taxon>Lophotrochozoa</taxon>
        <taxon>Mollusca</taxon>
        <taxon>Bivalvia</taxon>
        <taxon>Autobranchia</taxon>
        <taxon>Pteriomorphia</taxon>
        <taxon>Pectinida</taxon>
        <taxon>Pectinoidea</taxon>
        <taxon>Pectinidae</taxon>
        <taxon>Mizuhopecten</taxon>
    </lineage>
</organism>
<reference evidence="5 6" key="1">
    <citation type="journal article" date="2017" name="Nat. Ecol. Evol.">
        <title>Scallop genome provides insights into evolution of bilaterian karyotype and development.</title>
        <authorList>
            <person name="Wang S."/>
            <person name="Zhang J."/>
            <person name="Jiao W."/>
            <person name="Li J."/>
            <person name="Xun X."/>
            <person name="Sun Y."/>
            <person name="Guo X."/>
            <person name="Huan P."/>
            <person name="Dong B."/>
            <person name="Zhang L."/>
            <person name="Hu X."/>
            <person name="Sun X."/>
            <person name="Wang J."/>
            <person name="Zhao C."/>
            <person name="Wang Y."/>
            <person name="Wang D."/>
            <person name="Huang X."/>
            <person name="Wang R."/>
            <person name="Lv J."/>
            <person name="Li Y."/>
            <person name="Zhang Z."/>
            <person name="Liu B."/>
            <person name="Lu W."/>
            <person name="Hui Y."/>
            <person name="Liang J."/>
            <person name="Zhou Z."/>
            <person name="Hou R."/>
            <person name="Li X."/>
            <person name="Liu Y."/>
            <person name="Li H."/>
            <person name="Ning X."/>
            <person name="Lin Y."/>
            <person name="Zhao L."/>
            <person name="Xing Q."/>
            <person name="Dou J."/>
            <person name="Li Y."/>
            <person name="Mao J."/>
            <person name="Guo H."/>
            <person name="Dou H."/>
            <person name="Li T."/>
            <person name="Mu C."/>
            <person name="Jiang W."/>
            <person name="Fu Q."/>
            <person name="Fu X."/>
            <person name="Miao Y."/>
            <person name="Liu J."/>
            <person name="Yu Q."/>
            <person name="Li R."/>
            <person name="Liao H."/>
            <person name="Li X."/>
            <person name="Kong Y."/>
            <person name="Jiang Z."/>
            <person name="Chourrout D."/>
            <person name="Li R."/>
            <person name="Bao Z."/>
        </authorList>
    </citation>
    <scope>NUCLEOTIDE SEQUENCE [LARGE SCALE GENOMIC DNA]</scope>
    <source>
        <strain evidence="5 6">PY_sf001</strain>
    </source>
</reference>